<protein>
    <submittedName>
        <fullName evidence="2">Uncharacterized protein</fullName>
    </submittedName>
</protein>
<sequence length="56" mass="6758">MGWDKHVHVNTIQHRYSLEDTQGPKILKKRDWNTTEEGRQLLIREVDIIFWGLNIK</sequence>
<dbReference type="EMBL" id="CM007903">
    <property type="protein sequence ID" value="OTF97260.1"/>
    <property type="molecule type" value="Genomic_DNA"/>
</dbReference>
<reference evidence="2" key="2">
    <citation type="submission" date="2017-02" db="EMBL/GenBank/DDBJ databases">
        <title>Sunflower complete genome.</title>
        <authorList>
            <person name="Langlade N."/>
            <person name="Munos S."/>
        </authorList>
    </citation>
    <scope>NUCLEOTIDE SEQUENCE [LARGE SCALE GENOMIC DNA]</scope>
    <source>
        <tissue evidence="2">Leaves</tissue>
    </source>
</reference>
<reference evidence="1" key="3">
    <citation type="submission" date="2020-06" db="EMBL/GenBank/DDBJ databases">
        <title>Helianthus annuus Genome sequencing and assembly Release 2.</title>
        <authorList>
            <person name="Gouzy J."/>
            <person name="Langlade N."/>
            <person name="Munos S."/>
        </authorList>
    </citation>
    <scope>NUCLEOTIDE SEQUENCE</scope>
    <source>
        <tissue evidence="1">Leaves</tissue>
    </source>
</reference>
<dbReference type="AlphaFoldDB" id="A0A251SIG7"/>
<accession>A0A251SIG7</accession>
<dbReference type="EMBL" id="MNCJ02000329">
    <property type="protein sequence ID" value="KAF5767764.1"/>
    <property type="molecule type" value="Genomic_DNA"/>
</dbReference>
<reference evidence="1 3" key="1">
    <citation type="journal article" date="2017" name="Nature">
        <title>The sunflower genome provides insights into oil metabolism, flowering and Asterid evolution.</title>
        <authorList>
            <person name="Badouin H."/>
            <person name="Gouzy J."/>
            <person name="Grassa C.J."/>
            <person name="Murat F."/>
            <person name="Staton S.E."/>
            <person name="Cottret L."/>
            <person name="Lelandais-Briere C."/>
            <person name="Owens G.L."/>
            <person name="Carrere S."/>
            <person name="Mayjonade B."/>
            <person name="Legrand L."/>
            <person name="Gill N."/>
            <person name="Kane N.C."/>
            <person name="Bowers J.E."/>
            <person name="Hubner S."/>
            <person name="Bellec A."/>
            <person name="Berard A."/>
            <person name="Berges H."/>
            <person name="Blanchet N."/>
            <person name="Boniface M.C."/>
            <person name="Brunel D."/>
            <person name="Catrice O."/>
            <person name="Chaidir N."/>
            <person name="Claudel C."/>
            <person name="Donnadieu C."/>
            <person name="Faraut T."/>
            <person name="Fievet G."/>
            <person name="Helmstetter N."/>
            <person name="King M."/>
            <person name="Knapp S.J."/>
            <person name="Lai Z."/>
            <person name="Le Paslier M.C."/>
            <person name="Lippi Y."/>
            <person name="Lorenzon L."/>
            <person name="Mandel J.R."/>
            <person name="Marage G."/>
            <person name="Marchand G."/>
            <person name="Marquand E."/>
            <person name="Bret-Mestries E."/>
            <person name="Morien E."/>
            <person name="Nambeesan S."/>
            <person name="Nguyen T."/>
            <person name="Pegot-Espagnet P."/>
            <person name="Pouilly N."/>
            <person name="Raftis F."/>
            <person name="Sallet E."/>
            <person name="Schiex T."/>
            <person name="Thomas J."/>
            <person name="Vandecasteele C."/>
            <person name="Vares D."/>
            <person name="Vear F."/>
            <person name="Vautrin S."/>
            <person name="Crespi M."/>
            <person name="Mangin B."/>
            <person name="Burke J.M."/>
            <person name="Salse J."/>
            <person name="Munos S."/>
            <person name="Vincourt P."/>
            <person name="Rieseberg L.H."/>
            <person name="Langlade N.B."/>
        </authorList>
    </citation>
    <scope>NUCLEOTIDE SEQUENCE [LARGE SCALE GENOMIC DNA]</scope>
    <source>
        <strain evidence="3">cv. SF193</strain>
        <tissue evidence="1">Leaves</tissue>
    </source>
</reference>
<evidence type="ECO:0000313" key="1">
    <source>
        <dbReference type="EMBL" id="KAF5767764.1"/>
    </source>
</evidence>
<evidence type="ECO:0000313" key="3">
    <source>
        <dbReference type="Proteomes" id="UP000215914"/>
    </source>
</evidence>
<keyword evidence="3" id="KW-1185">Reference proteome</keyword>
<dbReference type="Gramene" id="mRNA:HanXRQr2_Chr14g0628541">
    <property type="protein sequence ID" value="CDS:HanXRQr2_Chr14g0628541.1"/>
    <property type="gene ID" value="HanXRQr2_Chr14g0628541"/>
</dbReference>
<evidence type="ECO:0000313" key="2">
    <source>
        <dbReference type="EMBL" id="OTF97260.1"/>
    </source>
</evidence>
<proteinExistence type="predicted"/>
<dbReference type="Proteomes" id="UP000215914">
    <property type="component" value="Chromosome 14"/>
</dbReference>
<dbReference type="InParanoid" id="A0A251SIG7"/>
<name>A0A251SIG7_HELAN</name>
<organism evidence="2 3">
    <name type="scientific">Helianthus annuus</name>
    <name type="common">Common sunflower</name>
    <dbReference type="NCBI Taxonomy" id="4232"/>
    <lineage>
        <taxon>Eukaryota</taxon>
        <taxon>Viridiplantae</taxon>
        <taxon>Streptophyta</taxon>
        <taxon>Embryophyta</taxon>
        <taxon>Tracheophyta</taxon>
        <taxon>Spermatophyta</taxon>
        <taxon>Magnoliopsida</taxon>
        <taxon>eudicotyledons</taxon>
        <taxon>Gunneridae</taxon>
        <taxon>Pentapetalae</taxon>
        <taxon>asterids</taxon>
        <taxon>campanulids</taxon>
        <taxon>Asterales</taxon>
        <taxon>Asteraceae</taxon>
        <taxon>Asteroideae</taxon>
        <taxon>Heliantheae alliance</taxon>
        <taxon>Heliantheae</taxon>
        <taxon>Helianthus</taxon>
    </lineage>
</organism>
<gene>
    <name evidence="2" type="ORF">HannXRQ_Chr14g0432681</name>
    <name evidence="1" type="ORF">HanXRQr2_Chr14g0628541</name>
</gene>